<evidence type="ECO:0000256" key="10">
    <source>
        <dbReference type="HAMAP-Rule" id="MF_00033"/>
    </source>
</evidence>
<feature type="domain" description="Glycosyltransferase family 28 N-terminal" evidence="12">
    <location>
        <begin position="4"/>
        <end position="141"/>
    </location>
</feature>
<dbReference type="GO" id="GO:0005975">
    <property type="term" value="P:carbohydrate metabolic process"/>
    <property type="evidence" value="ECO:0007669"/>
    <property type="project" value="InterPro"/>
</dbReference>
<dbReference type="OrthoDB" id="9808936at2"/>
<dbReference type="CDD" id="cd03785">
    <property type="entry name" value="GT28_MurG"/>
    <property type="match status" value="1"/>
</dbReference>
<keyword evidence="9 10" id="KW-0961">Cell wall biogenesis/degradation</keyword>
<dbReference type="GO" id="GO:0051991">
    <property type="term" value="F:UDP-N-acetyl-D-glucosamine:N-acetylmuramoyl-L-alanyl-D-glutamyl-meso-2,6-diaminopimelyl-D-alanyl-D-alanine-diphosphoundecaprenol 4-beta-N-acetylglucosaminlytransferase activity"/>
    <property type="evidence" value="ECO:0007669"/>
    <property type="project" value="RHEA"/>
</dbReference>
<dbReference type="GO" id="GO:0050511">
    <property type="term" value="F:undecaprenyldiphospho-muramoylpentapeptide beta-N-acetylglucosaminyltransferase activity"/>
    <property type="evidence" value="ECO:0007669"/>
    <property type="project" value="UniProtKB-UniRule"/>
</dbReference>
<keyword evidence="11" id="KW-0812">Transmembrane</keyword>
<comment type="pathway">
    <text evidence="10">Cell wall biogenesis; peptidoglycan biosynthesis.</text>
</comment>
<dbReference type="HAMAP" id="MF_00033">
    <property type="entry name" value="MurG"/>
    <property type="match status" value="1"/>
</dbReference>
<evidence type="ECO:0000256" key="11">
    <source>
        <dbReference type="SAM" id="Phobius"/>
    </source>
</evidence>
<name>A0A1J1DXP7_9BACT</name>
<evidence type="ECO:0000259" key="12">
    <source>
        <dbReference type="Pfam" id="PF03033"/>
    </source>
</evidence>
<comment type="caution">
    <text evidence="10">Lacks conserved residue(s) required for the propagation of feature annotation.</text>
</comment>
<dbReference type="PANTHER" id="PTHR21015:SF22">
    <property type="entry name" value="GLYCOSYLTRANSFERASE"/>
    <property type="match status" value="1"/>
</dbReference>
<dbReference type="InterPro" id="IPR006009">
    <property type="entry name" value="GlcNAc_MurG"/>
</dbReference>
<evidence type="ECO:0000256" key="1">
    <source>
        <dbReference type="ARBA" id="ARBA00022475"/>
    </source>
</evidence>
<feature type="binding site" evidence="10">
    <location>
        <position position="164"/>
    </location>
    <ligand>
        <name>UDP-N-acetyl-alpha-D-glucosamine</name>
        <dbReference type="ChEBI" id="CHEBI:57705"/>
    </ligand>
</feature>
<reference evidence="14 15" key="1">
    <citation type="journal article" date="2017" name="ISME J.">
        <title>Genome of 'Ca. Desulfovibrio trichonymphae', an H2-oxidizing bacterium in a tripartite symbiotic system within a protist cell in the termite gut.</title>
        <authorList>
            <person name="Kuwahara H."/>
            <person name="Yuki M."/>
            <person name="Izawa K."/>
            <person name="Ohkuma M."/>
            <person name="Hongoh Y."/>
        </authorList>
    </citation>
    <scope>NUCLEOTIDE SEQUENCE [LARGE SCALE GENOMIC DNA]</scope>
    <source>
        <strain evidence="14 15">Rs-N31</strain>
    </source>
</reference>
<keyword evidence="11" id="KW-1133">Transmembrane helix</keyword>
<dbReference type="UniPathway" id="UPA00219"/>
<evidence type="ECO:0000256" key="6">
    <source>
        <dbReference type="ARBA" id="ARBA00022984"/>
    </source>
</evidence>
<dbReference type="InterPro" id="IPR007235">
    <property type="entry name" value="Glyco_trans_28_C"/>
</dbReference>
<keyword evidence="1 10" id="KW-1003">Cell membrane</keyword>
<protein>
    <recommendedName>
        <fullName evidence="10">UDP-N-acetylglucosamine--N-acetylmuramyl-(pentapeptide) pyrophosphoryl-undecaprenol N-acetylglucosamine transferase</fullName>
        <ecNumber evidence="10">2.4.1.227</ecNumber>
    </recommendedName>
    <alternativeName>
        <fullName evidence="10">Undecaprenyl-PP-MurNAc-pentapeptide-UDPGlcNAc GlcNAc transferase</fullName>
    </alternativeName>
</protein>
<dbReference type="EMBL" id="AP017368">
    <property type="protein sequence ID" value="BAV91862.1"/>
    <property type="molecule type" value="Genomic_DNA"/>
</dbReference>
<dbReference type="InterPro" id="IPR004276">
    <property type="entry name" value="GlycoTrans_28_N"/>
</dbReference>
<dbReference type="Proteomes" id="UP000242645">
    <property type="component" value="Chromosome"/>
</dbReference>
<keyword evidence="2 10" id="KW-0132">Cell division</keyword>
<evidence type="ECO:0000256" key="4">
    <source>
        <dbReference type="ARBA" id="ARBA00022679"/>
    </source>
</evidence>
<gene>
    <name evidence="10 14" type="primary">murG</name>
    <name evidence="14" type="ORF">RSDT_0350</name>
</gene>
<feature type="binding site" evidence="10">
    <location>
        <position position="124"/>
    </location>
    <ligand>
        <name>UDP-N-acetyl-alpha-D-glucosamine</name>
        <dbReference type="ChEBI" id="CHEBI:57705"/>
    </ligand>
</feature>
<dbReference type="GO" id="GO:0051301">
    <property type="term" value="P:cell division"/>
    <property type="evidence" value="ECO:0007669"/>
    <property type="project" value="UniProtKB-KW"/>
</dbReference>
<dbReference type="Gene3D" id="3.40.50.2000">
    <property type="entry name" value="Glycogen Phosphorylase B"/>
    <property type="match status" value="2"/>
</dbReference>
<dbReference type="AlphaFoldDB" id="A0A1J1DXP7"/>
<feature type="binding site" evidence="10">
    <location>
        <begin position="11"/>
        <end position="13"/>
    </location>
    <ligand>
        <name>UDP-N-acetyl-alpha-D-glucosamine</name>
        <dbReference type="ChEBI" id="CHEBI:57705"/>
    </ligand>
</feature>
<comment type="catalytic activity">
    <reaction evidence="10">
        <text>di-trans,octa-cis-undecaprenyl diphospho-N-acetyl-alpha-D-muramoyl-L-alanyl-D-glutamyl-meso-2,6-diaminopimeloyl-D-alanyl-D-alanine + UDP-N-acetyl-alpha-D-glucosamine = di-trans,octa-cis-undecaprenyl diphospho-[N-acetyl-alpha-D-glucosaminyl-(1-&gt;4)]-N-acetyl-alpha-D-muramoyl-L-alanyl-D-glutamyl-meso-2,6-diaminopimeloyl-D-alanyl-D-alanine + UDP + H(+)</text>
        <dbReference type="Rhea" id="RHEA:31227"/>
        <dbReference type="ChEBI" id="CHEBI:15378"/>
        <dbReference type="ChEBI" id="CHEBI:57705"/>
        <dbReference type="ChEBI" id="CHEBI:58223"/>
        <dbReference type="ChEBI" id="CHEBI:61387"/>
        <dbReference type="ChEBI" id="CHEBI:61388"/>
        <dbReference type="EC" id="2.4.1.227"/>
    </reaction>
</comment>
<comment type="subcellular location">
    <subcellularLocation>
        <location evidence="10">Cell membrane</location>
        <topology evidence="10">Peripheral membrane protein</topology>
        <orientation evidence="10">Cytoplasmic side</orientation>
    </subcellularLocation>
</comment>
<keyword evidence="6 10" id="KW-0573">Peptidoglycan synthesis</keyword>
<dbReference type="EC" id="2.4.1.227" evidence="10"/>
<feature type="binding site" evidence="10">
    <location>
        <position position="287"/>
    </location>
    <ligand>
        <name>UDP-N-acetyl-alpha-D-glucosamine</name>
        <dbReference type="ChEBI" id="CHEBI:57705"/>
    </ligand>
</feature>
<evidence type="ECO:0000256" key="2">
    <source>
        <dbReference type="ARBA" id="ARBA00022618"/>
    </source>
</evidence>
<dbReference type="GO" id="GO:0008360">
    <property type="term" value="P:regulation of cell shape"/>
    <property type="evidence" value="ECO:0007669"/>
    <property type="project" value="UniProtKB-KW"/>
</dbReference>
<dbReference type="Pfam" id="PF04101">
    <property type="entry name" value="Glyco_tran_28_C"/>
    <property type="match status" value="1"/>
</dbReference>
<dbReference type="RefSeq" id="WP_096399389.1">
    <property type="nucleotide sequence ID" value="NZ_AP017368.1"/>
</dbReference>
<feature type="transmembrane region" description="Helical" evidence="11">
    <location>
        <begin position="66"/>
        <end position="88"/>
    </location>
</feature>
<organism evidence="14 15">
    <name type="scientific">Candidatus Desulfovibrio trichonymphae</name>
    <dbReference type="NCBI Taxonomy" id="1725232"/>
    <lineage>
        <taxon>Bacteria</taxon>
        <taxon>Pseudomonadati</taxon>
        <taxon>Thermodesulfobacteriota</taxon>
        <taxon>Desulfovibrionia</taxon>
        <taxon>Desulfovibrionales</taxon>
        <taxon>Desulfovibrionaceae</taxon>
        <taxon>Desulfovibrio</taxon>
    </lineage>
</organism>
<dbReference type="GO" id="GO:0009252">
    <property type="term" value="P:peptidoglycan biosynthetic process"/>
    <property type="evidence" value="ECO:0007669"/>
    <property type="project" value="UniProtKB-UniRule"/>
</dbReference>
<feature type="transmembrane region" description="Helical" evidence="11">
    <location>
        <begin position="95"/>
        <end position="116"/>
    </location>
</feature>
<dbReference type="GO" id="GO:0005886">
    <property type="term" value="C:plasma membrane"/>
    <property type="evidence" value="ECO:0007669"/>
    <property type="project" value="UniProtKB-SubCell"/>
</dbReference>
<dbReference type="GO" id="GO:0071555">
    <property type="term" value="P:cell wall organization"/>
    <property type="evidence" value="ECO:0007669"/>
    <property type="project" value="UniProtKB-KW"/>
</dbReference>
<keyword evidence="3 10" id="KW-0328">Glycosyltransferase</keyword>
<feature type="domain" description="Glycosyl transferase family 28 C-terminal" evidence="13">
    <location>
        <begin position="182"/>
        <end position="345"/>
    </location>
</feature>
<feature type="binding site" evidence="10">
    <location>
        <position position="242"/>
    </location>
    <ligand>
        <name>UDP-N-acetyl-alpha-D-glucosamine</name>
        <dbReference type="ChEBI" id="CHEBI:57705"/>
    </ligand>
</feature>
<evidence type="ECO:0000313" key="15">
    <source>
        <dbReference type="Proteomes" id="UP000242645"/>
    </source>
</evidence>
<keyword evidence="15" id="KW-1185">Reference proteome</keyword>
<dbReference type="NCBIfam" id="TIGR01133">
    <property type="entry name" value="murG"/>
    <property type="match status" value="1"/>
</dbReference>
<dbReference type="SUPFAM" id="SSF53756">
    <property type="entry name" value="UDP-Glycosyltransferase/glycogen phosphorylase"/>
    <property type="match status" value="1"/>
</dbReference>
<evidence type="ECO:0000256" key="9">
    <source>
        <dbReference type="ARBA" id="ARBA00023316"/>
    </source>
</evidence>
<keyword evidence="5 10" id="KW-0133">Cell shape</keyword>
<keyword evidence="7 10" id="KW-0472">Membrane</keyword>
<comment type="function">
    <text evidence="10">Cell wall formation. Catalyzes the transfer of a GlcNAc subunit on undecaprenyl-pyrophosphoryl-MurNAc-pentapeptide (lipid intermediate I) to form undecaprenyl-pyrophosphoryl-MurNAc-(pentapeptide)GlcNAc (lipid intermediate II).</text>
</comment>
<accession>A0A1J1DXP7</accession>
<feature type="binding site" evidence="10">
    <location>
        <position position="188"/>
    </location>
    <ligand>
        <name>UDP-N-acetyl-alpha-D-glucosamine</name>
        <dbReference type="ChEBI" id="CHEBI:57705"/>
    </ligand>
</feature>
<dbReference type="KEGG" id="dtr:RSDT_0350"/>
<dbReference type="Pfam" id="PF03033">
    <property type="entry name" value="Glyco_transf_28"/>
    <property type="match status" value="1"/>
</dbReference>
<evidence type="ECO:0000256" key="8">
    <source>
        <dbReference type="ARBA" id="ARBA00023306"/>
    </source>
</evidence>
<evidence type="ECO:0000259" key="13">
    <source>
        <dbReference type="Pfam" id="PF04101"/>
    </source>
</evidence>
<sequence length="358" mass="37783">MEKILLTTGGTGGHIFPALAVADELRMTRPDIQLLFVGSHYGPEKRMAGQSGIPFEGLSVRGLLGRGLRCFAAGGLMTYALFSSLSIVRRFRPRAAIGFGGYAAFAPMLAASLLGVPTVLHEQNAVAGTGNRFLARFVRRVCLSWPDTQGFPQRKCVLTGNPVRSAVSRAGLLQRAWTTRRLLVLGGSQGARALNTFLPAILPVLGAAEVEIRHQSGSRDEAVTRAAYAAAGYAPDCVTAFIDDMAEAYRWADVALCRAGAGTAAEISAVGLPAVFVPLPHAIHDHQTHNARILAKAGAAALVPEAELRAPYVGELLVGLFDNPEDRAKMSEAALRAARPDAAAQVAAVLEETVCGHA</sequence>
<dbReference type="PANTHER" id="PTHR21015">
    <property type="entry name" value="UDP-N-ACETYLGLUCOSAMINE--N-ACETYLMURAMYL-(PENTAPEPTIDE) PYROPHOSPHORYL-UNDECAPRENOL N-ACETYLGLUCOSAMINE TRANSFERASE 1"/>
    <property type="match status" value="1"/>
</dbReference>
<evidence type="ECO:0000256" key="5">
    <source>
        <dbReference type="ARBA" id="ARBA00022960"/>
    </source>
</evidence>
<evidence type="ECO:0000256" key="3">
    <source>
        <dbReference type="ARBA" id="ARBA00022676"/>
    </source>
</evidence>
<keyword evidence="4 10" id="KW-0808">Transferase</keyword>
<evidence type="ECO:0000256" key="7">
    <source>
        <dbReference type="ARBA" id="ARBA00023136"/>
    </source>
</evidence>
<comment type="similarity">
    <text evidence="10">Belongs to the glycosyltransferase 28 family. MurG subfamily.</text>
</comment>
<evidence type="ECO:0000313" key="14">
    <source>
        <dbReference type="EMBL" id="BAV91862.1"/>
    </source>
</evidence>
<proteinExistence type="inferred from homology"/>
<keyword evidence="8 10" id="KW-0131">Cell cycle</keyword>